<feature type="region of interest" description="Disordered" evidence="1">
    <location>
        <begin position="151"/>
        <end position="188"/>
    </location>
</feature>
<sequence>MVPRSLCVDYNAGTNNLGLQYRHAIPGSSNVGQPPIYGTCNATFGSDHDDLQDSQRRMRTLRPGLEAVVLTEQRRAPSTTQNPDHLKPDDTVAWVSSQTGVDTRKASARQAHQLKMFLDVPDGVAKTYRDVDPPTGATVETSVTEDDLAAVANSKRSKVKAQESVQKAGKSTPTPTPTPTPAAIPASLRAMRGSGITFPGGYRSWMGRPRRGSGFS</sequence>
<dbReference type="InParanoid" id="A0A1J7IH54"/>
<dbReference type="AlphaFoldDB" id="A0A1J7IH54"/>
<gene>
    <name evidence="2" type="ORF">CONLIGDRAFT_647174</name>
</gene>
<keyword evidence="3" id="KW-1185">Reference proteome</keyword>
<proteinExistence type="predicted"/>
<organism evidence="2 3">
    <name type="scientific">Coniochaeta ligniaria NRRL 30616</name>
    <dbReference type="NCBI Taxonomy" id="1408157"/>
    <lineage>
        <taxon>Eukaryota</taxon>
        <taxon>Fungi</taxon>
        <taxon>Dikarya</taxon>
        <taxon>Ascomycota</taxon>
        <taxon>Pezizomycotina</taxon>
        <taxon>Sordariomycetes</taxon>
        <taxon>Sordariomycetidae</taxon>
        <taxon>Coniochaetales</taxon>
        <taxon>Coniochaetaceae</taxon>
        <taxon>Coniochaeta</taxon>
    </lineage>
</organism>
<name>A0A1J7IH54_9PEZI</name>
<evidence type="ECO:0000313" key="2">
    <source>
        <dbReference type="EMBL" id="OIW27055.1"/>
    </source>
</evidence>
<dbReference type="EMBL" id="KV875100">
    <property type="protein sequence ID" value="OIW27055.1"/>
    <property type="molecule type" value="Genomic_DNA"/>
</dbReference>
<evidence type="ECO:0000313" key="3">
    <source>
        <dbReference type="Proteomes" id="UP000182658"/>
    </source>
</evidence>
<protein>
    <submittedName>
        <fullName evidence="2">Uncharacterized protein</fullName>
    </submittedName>
</protein>
<reference evidence="2 3" key="1">
    <citation type="submission" date="2016-10" db="EMBL/GenBank/DDBJ databases">
        <title>Draft genome sequence of Coniochaeta ligniaria NRRL30616, a lignocellulolytic fungus for bioabatement of inhibitors in plant biomass hydrolysates.</title>
        <authorList>
            <consortium name="DOE Joint Genome Institute"/>
            <person name="Jimenez D.J."/>
            <person name="Hector R.E."/>
            <person name="Riley R."/>
            <person name="Sun H."/>
            <person name="Grigoriev I.V."/>
            <person name="Van Elsas J.D."/>
            <person name="Nichols N.N."/>
        </authorList>
    </citation>
    <scope>NUCLEOTIDE SEQUENCE [LARGE SCALE GENOMIC DNA]</scope>
    <source>
        <strain evidence="2 3">NRRL 30616</strain>
    </source>
</reference>
<accession>A0A1J7IH54</accession>
<evidence type="ECO:0000256" key="1">
    <source>
        <dbReference type="SAM" id="MobiDB-lite"/>
    </source>
</evidence>
<dbReference type="Proteomes" id="UP000182658">
    <property type="component" value="Unassembled WGS sequence"/>
</dbReference>